<gene>
    <name evidence="2" type="ORF">K431DRAFT_65416</name>
</gene>
<dbReference type="Proteomes" id="UP000799441">
    <property type="component" value="Unassembled WGS sequence"/>
</dbReference>
<keyword evidence="1" id="KW-0812">Transmembrane</keyword>
<accession>A0A9P4Q8Y0</accession>
<sequence length="71" mass="8084">MERALRFICAKTLNAISILHEYLGRPKSSQELMSQTLYLLTSIFITILLLARGIGWKHASYTLELCPNSRS</sequence>
<protein>
    <submittedName>
        <fullName evidence="2">Uncharacterized protein</fullName>
    </submittedName>
</protein>
<comment type="caution">
    <text evidence="2">The sequence shown here is derived from an EMBL/GenBank/DDBJ whole genome shotgun (WGS) entry which is preliminary data.</text>
</comment>
<evidence type="ECO:0000313" key="2">
    <source>
        <dbReference type="EMBL" id="KAF2721645.1"/>
    </source>
</evidence>
<dbReference type="EMBL" id="MU003788">
    <property type="protein sequence ID" value="KAF2721645.1"/>
    <property type="molecule type" value="Genomic_DNA"/>
</dbReference>
<proteinExistence type="predicted"/>
<dbReference type="AlphaFoldDB" id="A0A9P4Q8Y0"/>
<keyword evidence="1" id="KW-1133">Transmembrane helix</keyword>
<evidence type="ECO:0000313" key="3">
    <source>
        <dbReference type="Proteomes" id="UP000799441"/>
    </source>
</evidence>
<organism evidence="2 3">
    <name type="scientific">Polychaeton citri CBS 116435</name>
    <dbReference type="NCBI Taxonomy" id="1314669"/>
    <lineage>
        <taxon>Eukaryota</taxon>
        <taxon>Fungi</taxon>
        <taxon>Dikarya</taxon>
        <taxon>Ascomycota</taxon>
        <taxon>Pezizomycotina</taxon>
        <taxon>Dothideomycetes</taxon>
        <taxon>Dothideomycetidae</taxon>
        <taxon>Capnodiales</taxon>
        <taxon>Capnodiaceae</taxon>
        <taxon>Polychaeton</taxon>
    </lineage>
</organism>
<evidence type="ECO:0000256" key="1">
    <source>
        <dbReference type="SAM" id="Phobius"/>
    </source>
</evidence>
<reference evidence="2" key="1">
    <citation type="journal article" date="2020" name="Stud. Mycol.">
        <title>101 Dothideomycetes genomes: a test case for predicting lifestyles and emergence of pathogens.</title>
        <authorList>
            <person name="Haridas S."/>
            <person name="Albert R."/>
            <person name="Binder M."/>
            <person name="Bloem J."/>
            <person name="Labutti K."/>
            <person name="Salamov A."/>
            <person name="Andreopoulos B."/>
            <person name="Baker S."/>
            <person name="Barry K."/>
            <person name="Bills G."/>
            <person name="Bluhm B."/>
            <person name="Cannon C."/>
            <person name="Castanera R."/>
            <person name="Culley D."/>
            <person name="Daum C."/>
            <person name="Ezra D."/>
            <person name="Gonzalez J."/>
            <person name="Henrissat B."/>
            <person name="Kuo A."/>
            <person name="Liang C."/>
            <person name="Lipzen A."/>
            <person name="Lutzoni F."/>
            <person name="Magnuson J."/>
            <person name="Mondo S."/>
            <person name="Nolan M."/>
            <person name="Ohm R."/>
            <person name="Pangilinan J."/>
            <person name="Park H.-J."/>
            <person name="Ramirez L."/>
            <person name="Alfaro M."/>
            <person name="Sun H."/>
            <person name="Tritt A."/>
            <person name="Yoshinaga Y."/>
            <person name="Zwiers L.-H."/>
            <person name="Turgeon B."/>
            <person name="Goodwin S."/>
            <person name="Spatafora J."/>
            <person name="Crous P."/>
            <person name="Grigoriev I."/>
        </authorList>
    </citation>
    <scope>NUCLEOTIDE SEQUENCE</scope>
    <source>
        <strain evidence="2">CBS 116435</strain>
    </source>
</reference>
<name>A0A9P4Q8Y0_9PEZI</name>
<keyword evidence="3" id="KW-1185">Reference proteome</keyword>
<keyword evidence="1" id="KW-0472">Membrane</keyword>
<feature type="transmembrane region" description="Helical" evidence="1">
    <location>
        <begin position="32"/>
        <end position="51"/>
    </location>
</feature>